<dbReference type="OrthoDB" id="9804217at2"/>
<accession>A0A1V2GUY6</accession>
<dbReference type="GO" id="GO:0004425">
    <property type="term" value="F:indole-3-glycerol-phosphate synthase activity"/>
    <property type="evidence" value="ECO:0007669"/>
    <property type="project" value="UniProtKB-UniRule"/>
</dbReference>
<dbReference type="NCBIfam" id="NF001373">
    <property type="entry name" value="PRK00278.1-6"/>
    <property type="match status" value="1"/>
</dbReference>
<organism evidence="12 13">
    <name type="scientific">Teichococcus deserti</name>
    <dbReference type="NCBI Taxonomy" id="1817963"/>
    <lineage>
        <taxon>Bacteria</taxon>
        <taxon>Pseudomonadati</taxon>
        <taxon>Pseudomonadota</taxon>
        <taxon>Alphaproteobacteria</taxon>
        <taxon>Acetobacterales</taxon>
        <taxon>Roseomonadaceae</taxon>
        <taxon>Roseomonas</taxon>
    </lineage>
</organism>
<reference evidence="12 13" key="1">
    <citation type="submission" date="2016-10" db="EMBL/GenBank/DDBJ databases">
        <title>Draft Genome sequence of Roseomonas sp. strain M3.</title>
        <authorList>
            <person name="Subhash Y."/>
            <person name="Lee S."/>
        </authorList>
    </citation>
    <scope>NUCLEOTIDE SEQUENCE [LARGE SCALE GENOMIC DNA]</scope>
    <source>
        <strain evidence="12 13">M3</strain>
    </source>
</reference>
<evidence type="ECO:0000256" key="1">
    <source>
        <dbReference type="ARBA" id="ARBA00001633"/>
    </source>
</evidence>
<name>A0A1V2GUY6_9PROT</name>
<dbReference type="GO" id="GO:0004640">
    <property type="term" value="F:phosphoribosylanthranilate isomerase activity"/>
    <property type="evidence" value="ECO:0007669"/>
    <property type="project" value="TreeGrafter"/>
</dbReference>
<evidence type="ECO:0000256" key="10">
    <source>
        <dbReference type="HAMAP-Rule" id="MF_00134"/>
    </source>
</evidence>
<comment type="caution">
    <text evidence="12">The sequence shown here is derived from an EMBL/GenBank/DDBJ whole genome shotgun (WGS) entry which is preliminary data.</text>
</comment>
<evidence type="ECO:0000313" key="13">
    <source>
        <dbReference type="Proteomes" id="UP000188879"/>
    </source>
</evidence>
<dbReference type="InterPro" id="IPR045186">
    <property type="entry name" value="Indole-3-glycerol_P_synth"/>
</dbReference>
<dbReference type="HAMAP" id="MF_00134_B">
    <property type="entry name" value="IGPS_B"/>
    <property type="match status" value="1"/>
</dbReference>
<dbReference type="PANTHER" id="PTHR22854">
    <property type="entry name" value="TRYPTOPHAN BIOSYNTHESIS PROTEIN"/>
    <property type="match status" value="1"/>
</dbReference>
<keyword evidence="7 10" id="KW-0822">Tryptophan biosynthesis</keyword>
<dbReference type="EC" id="4.1.1.48" evidence="3 10"/>
<dbReference type="SUPFAM" id="SSF51366">
    <property type="entry name" value="Ribulose-phoshate binding barrel"/>
    <property type="match status" value="1"/>
</dbReference>
<dbReference type="InterPro" id="IPR013785">
    <property type="entry name" value="Aldolase_TIM"/>
</dbReference>
<dbReference type="InterPro" id="IPR011060">
    <property type="entry name" value="RibuloseP-bd_barrel"/>
</dbReference>
<keyword evidence="8 10" id="KW-0057">Aromatic amino acid biosynthesis</keyword>
<dbReference type="UniPathway" id="UPA00035">
    <property type="reaction ID" value="UER00043"/>
</dbReference>
<proteinExistence type="inferred from homology"/>
<dbReference type="RefSeq" id="WP_076960402.1">
    <property type="nucleotide sequence ID" value="NZ_MLCO01000388.1"/>
</dbReference>
<dbReference type="Pfam" id="PF00218">
    <property type="entry name" value="IGPS"/>
    <property type="match status" value="1"/>
</dbReference>
<gene>
    <name evidence="10" type="primary">trpC</name>
    <name evidence="12" type="ORF">BKE38_27375</name>
</gene>
<keyword evidence="13" id="KW-1185">Reference proteome</keyword>
<dbReference type="Proteomes" id="UP000188879">
    <property type="component" value="Unassembled WGS sequence"/>
</dbReference>
<evidence type="ECO:0000256" key="6">
    <source>
        <dbReference type="ARBA" id="ARBA00022793"/>
    </source>
</evidence>
<protein>
    <recommendedName>
        <fullName evidence="4 10">Indole-3-glycerol phosphate synthase</fullName>
        <shortName evidence="10">IGPS</shortName>
        <ecNumber evidence="3 10">4.1.1.48</ecNumber>
    </recommendedName>
</protein>
<dbReference type="PROSITE" id="PS00614">
    <property type="entry name" value="IGPS"/>
    <property type="match status" value="1"/>
</dbReference>
<evidence type="ECO:0000256" key="8">
    <source>
        <dbReference type="ARBA" id="ARBA00023141"/>
    </source>
</evidence>
<dbReference type="InterPro" id="IPR001468">
    <property type="entry name" value="Indole-3-GlycerolPSynthase_CS"/>
</dbReference>
<comment type="catalytic activity">
    <reaction evidence="1 10">
        <text>1-(2-carboxyphenylamino)-1-deoxy-D-ribulose 5-phosphate + H(+) = (1S,2R)-1-C-(indol-3-yl)glycerol 3-phosphate + CO2 + H2O</text>
        <dbReference type="Rhea" id="RHEA:23476"/>
        <dbReference type="ChEBI" id="CHEBI:15377"/>
        <dbReference type="ChEBI" id="CHEBI:15378"/>
        <dbReference type="ChEBI" id="CHEBI:16526"/>
        <dbReference type="ChEBI" id="CHEBI:58613"/>
        <dbReference type="ChEBI" id="CHEBI:58866"/>
        <dbReference type="EC" id="4.1.1.48"/>
    </reaction>
</comment>
<evidence type="ECO:0000313" key="12">
    <source>
        <dbReference type="EMBL" id="ONG44761.1"/>
    </source>
</evidence>
<dbReference type="NCBIfam" id="NF001377">
    <property type="entry name" value="PRK00278.2-4"/>
    <property type="match status" value="1"/>
</dbReference>
<dbReference type="NCBIfam" id="NF001370">
    <property type="entry name" value="PRK00278.1-2"/>
    <property type="match status" value="1"/>
</dbReference>
<evidence type="ECO:0000256" key="7">
    <source>
        <dbReference type="ARBA" id="ARBA00022822"/>
    </source>
</evidence>
<dbReference type="EMBL" id="MLCO01000388">
    <property type="protein sequence ID" value="ONG44761.1"/>
    <property type="molecule type" value="Genomic_DNA"/>
</dbReference>
<dbReference type="FunFam" id="3.20.20.70:FF:000024">
    <property type="entry name" value="Indole-3-glycerol phosphate synthase"/>
    <property type="match status" value="1"/>
</dbReference>
<keyword evidence="9 10" id="KW-0456">Lyase</keyword>
<evidence type="ECO:0000256" key="9">
    <source>
        <dbReference type="ARBA" id="ARBA00023239"/>
    </source>
</evidence>
<dbReference type="CDD" id="cd00331">
    <property type="entry name" value="IGPS"/>
    <property type="match status" value="1"/>
</dbReference>
<dbReference type="Gene3D" id="3.20.20.70">
    <property type="entry name" value="Aldolase class I"/>
    <property type="match status" value="1"/>
</dbReference>
<keyword evidence="5 10" id="KW-0028">Amino-acid biosynthesis</keyword>
<dbReference type="AlphaFoldDB" id="A0A1V2GUY6"/>
<evidence type="ECO:0000256" key="3">
    <source>
        <dbReference type="ARBA" id="ARBA00012362"/>
    </source>
</evidence>
<keyword evidence="6 10" id="KW-0210">Decarboxylase</keyword>
<evidence type="ECO:0000256" key="4">
    <source>
        <dbReference type="ARBA" id="ARBA00018080"/>
    </source>
</evidence>
<comment type="pathway">
    <text evidence="2 10">Amino-acid biosynthesis; L-tryptophan biosynthesis; L-tryptophan from chorismate: step 4/5.</text>
</comment>
<sequence length="269" mass="28831">MNADTLPDTLLRILADKEVEVRERTAATPLAEMEKRAKDVAPPRDFTGALCAAVAEGRIGLIAEIKKASPSGGLIRESFDPAGLARAYAAAGAACLSVLTDAPYFQGTPADLVTARSACKLPVLRKDFMIDPYQVFEARAMGADCILLIMAALSDAQARELEDIARSLDMSVLAEVHDRRELDRALGLHTRLIGINNRNLRTLKTELETAETLSPLVPADRIPVAESGLRDPANVRRMAAAGARCILVGEHLLRQPDVTAAARAMVEAG</sequence>
<dbReference type="InterPro" id="IPR013798">
    <property type="entry name" value="Indole-3-glycerol_P_synth_dom"/>
</dbReference>
<evidence type="ECO:0000259" key="11">
    <source>
        <dbReference type="Pfam" id="PF00218"/>
    </source>
</evidence>
<comment type="similarity">
    <text evidence="10">Belongs to the TrpC family.</text>
</comment>
<evidence type="ECO:0000256" key="2">
    <source>
        <dbReference type="ARBA" id="ARBA00004696"/>
    </source>
</evidence>
<evidence type="ECO:0000256" key="5">
    <source>
        <dbReference type="ARBA" id="ARBA00022605"/>
    </source>
</evidence>
<feature type="domain" description="Indole-3-glycerol phosphate synthase" evidence="11">
    <location>
        <begin position="12"/>
        <end position="264"/>
    </location>
</feature>
<dbReference type="GO" id="GO:0000162">
    <property type="term" value="P:L-tryptophan biosynthetic process"/>
    <property type="evidence" value="ECO:0007669"/>
    <property type="project" value="UniProtKB-UniRule"/>
</dbReference>
<dbReference type="PANTHER" id="PTHR22854:SF2">
    <property type="entry name" value="INDOLE-3-GLYCEROL-PHOSPHATE SYNTHASE"/>
    <property type="match status" value="1"/>
</dbReference>